<evidence type="ECO:0000256" key="1">
    <source>
        <dbReference type="SAM" id="MobiDB-lite"/>
    </source>
</evidence>
<feature type="region of interest" description="Disordered" evidence="1">
    <location>
        <begin position="42"/>
        <end position="61"/>
    </location>
</feature>
<evidence type="ECO:0000313" key="4">
    <source>
        <dbReference type="Proteomes" id="UP000258309"/>
    </source>
</evidence>
<dbReference type="Proteomes" id="UP000258309">
    <property type="component" value="Unassembled WGS sequence"/>
</dbReference>
<feature type="transmembrane region" description="Helical" evidence="2">
    <location>
        <begin position="12"/>
        <end position="35"/>
    </location>
</feature>
<feature type="non-terminal residue" evidence="3">
    <location>
        <position position="1"/>
    </location>
</feature>
<keyword evidence="4" id="KW-1185">Reference proteome</keyword>
<feature type="non-terminal residue" evidence="3">
    <location>
        <position position="115"/>
    </location>
</feature>
<keyword evidence="2" id="KW-0472">Membrane</keyword>
<keyword evidence="2" id="KW-1133">Transmembrane helix</keyword>
<sequence>MYPNKDAPYYLSGFTGTVSLLAVSVVTYLTLPFLLKIEASRRKRKTGHALPLQSLEDSEHSQVSEAAMEGIRQLNQLESEGKIKAVVDQEKPNATQHTPPIAEHVEISRYGKEQV</sequence>
<reference evidence="3 4" key="1">
    <citation type="submission" date="2018-05" db="EMBL/GenBank/DDBJ databases">
        <title>Draft genome sequence of Scytalidium lignicola DSM 105466, a ubiquitous saprotrophic fungus.</title>
        <authorList>
            <person name="Buettner E."/>
            <person name="Gebauer A.M."/>
            <person name="Hofrichter M."/>
            <person name="Liers C."/>
            <person name="Kellner H."/>
        </authorList>
    </citation>
    <scope>NUCLEOTIDE SEQUENCE [LARGE SCALE GENOMIC DNA]</scope>
    <source>
        <strain evidence="3 4">DSM 105466</strain>
    </source>
</reference>
<dbReference type="AlphaFoldDB" id="A0A3E2H7D1"/>
<dbReference type="EMBL" id="NCSJ02000134">
    <property type="protein sequence ID" value="RFU29284.1"/>
    <property type="molecule type" value="Genomic_DNA"/>
</dbReference>
<proteinExistence type="predicted"/>
<gene>
    <name evidence="3" type="ORF">B7463_g7057</name>
</gene>
<protein>
    <submittedName>
        <fullName evidence="3">Uncharacterized protein</fullName>
    </submittedName>
</protein>
<accession>A0A3E2H7D1</accession>
<keyword evidence="2" id="KW-0812">Transmembrane</keyword>
<evidence type="ECO:0000256" key="2">
    <source>
        <dbReference type="SAM" id="Phobius"/>
    </source>
</evidence>
<comment type="caution">
    <text evidence="3">The sequence shown here is derived from an EMBL/GenBank/DDBJ whole genome shotgun (WGS) entry which is preliminary data.</text>
</comment>
<evidence type="ECO:0000313" key="3">
    <source>
        <dbReference type="EMBL" id="RFU29284.1"/>
    </source>
</evidence>
<name>A0A3E2H7D1_SCYLI</name>
<organism evidence="3 4">
    <name type="scientific">Scytalidium lignicola</name>
    <name type="common">Hyphomycete</name>
    <dbReference type="NCBI Taxonomy" id="5539"/>
    <lineage>
        <taxon>Eukaryota</taxon>
        <taxon>Fungi</taxon>
        <taxon>Dikarya</taxon>
        <taxon>Ascomycota</taxon>
        <taxon>Pezizomycotina</taxon>
        <taxon>Leotiomycetes</taxon>
        <taxon>Leotiomycetes incertae sedis</taxon>
        <taxon>Scytalidium</taxon>
    </lineage>
</organism>